<evidence type="ECO:0000256" key="3">
    <source>
        <dbReference type="ARBA" id="ARBA00022475"/>
    </source>
</evidence>
<reference evidence="12" key="2">
    <citation type="journal article" date="2021" name="PeerJ">
        <title>Extensive microbial diversity within the chicken gut microbiome revealed by metagenomics and culture.</title>
        <authorList>
            <person name="Gilroy R."/>
            <person name="Ravi A."/>
            <person name="Getino M."/>
            <person name="Pursley I."/>
            <person name="Horton D.L."/>
            <person name="Alikhan N.F."/>
            <person name="Baker D."/>
            <person name="Gharbi K."/>
            <person name="Hall N."/>
            <person name="Watson M."/>
            <person name="Adriaenssens E.M."/>
            <person name="Foster-Nyarko E."/>
            <person name="Jarju S."/>
            <person name="Secka A."/>
            <person name="Antonio M."/>
            <person name="Oren A."/>
            <person name="Chaudhuri R.R."/>
            <person name="La Ragione R."/>
            <person name="Hildebrand F."/>
            <person name="Pallen M.J."/>
        </authorList>
    </citation>
    <scope>NUCLEOTIDE SEQUENCE</scope>
    <source>
        <strain evidence="12">10532</strain>
    </source>
</reference>
<feature type="transmembrane region" description="Helical" evidence="9">
    <location>
        <begin position="12"/>
        <end position="33"/>
    </location>
</feature>
<keyword evidence="3" id="KW-1003">Cell membrane</keyword>
<dbReference type="InterPro" id="IPR011527">
    <property type="entry name" value="ABC1_TM_dom"/>
</dbReference>
<evidence type="ECO:0000256" key="4">
    <source>
        <dbReference type="ARBA" id="ARBA00022692"/>
    </source>
</evidence>
<name>A0A9D9HNN1_9SPIR</name>
<dbReference type="AlphaFoldDB" id="A0A9D9HNN1"/>
<evidence type="ECO:0000256" key="9">
    <source>
        <dbReference type="SAM" id="Phobius"/>
    </source>
</evidence>
<feature type="transmembrane region" description="Helical" evidence="9">
    <location>
        <begin position="158"/>
        <end position="175"/>
    </location>
</feature>
<feature type="domain" description="ABC transporter" evidence="10">
    <location>
        <begin position="332"/>
        <end position="588"/>
    </location>
</feature>
<dbReference type="SUPFAM" id="SSF52540">
    <property type="entry name" value="P-loop containing nucleoside triphosphate hydrolases"/>
    <property type="match status" value="1"/>
</dbReference>
<dbReference type="Proteomes" id="UP000823638">
    <property type="component" value="Unassembled WGS sequence"/>
</dbReference>
<evidence type="ECO:0000313" key="13">
    <source>
        <dbReference type="Proteomes" id="UP000823638"/>
    </source>
</evidence>
<dbReference type="SUPFAM" id="SSF90123">
    <property type="entry name" value="ABC transporter transmembrane region"/>
    <property type="match status" value="1"/>
</dbReference>
<evidence type="ECO:0000259" key="11">
    <source>
        <dbReference type="PROSITE" id="PS50929"/>
    </source>
</evidence>
<dbReference type="SMART" id="SM00382">
    <property type="entry name" value="AAA"/>
    <property type="match status" value="1"/>
</dbReference>
<dbReference type="Pfam" id="PF00005">
    <property type="entry name" value="ABC_tran"/>
    <property type="match status" value="1"/>
</dbReference>
<dbReference type="GO" id="GO:0016887">
    <property type="term" value="F:ATP hydrolysis activity"/>
    <property type="evidence" value="ECO:0007669"/>
    <property type="project" value="InterPro"/>
</dbReference>
<evidence type="ECO:0000256" key="1">
    <source>
        <dbReference type="ARBA" id="ARBA00004651"/>
    </source>
</evidence>
<dbReference type="InterPro" id="IPR017871">
    <property type="entry name" value="ABC_transporter-like_CS"/>
</dbReference>
<protein>
    <submittedName>
        <fullName evidence="12">ABC transporter ATP-binding protein</fullName>
    </submittedName>
</protein>
<proteinExistence type="predicted"/>
<evidence type="ECO:0000256" key="2">
    <source>
        <dbReference type="ARBA" id="ARBA00022448"/>
    </source>
</evidence>
<evidence type="ECO:0000256" key="5">
    <source>
        <dbReference type="ARBA" id="ARBA00022741"/>
    </source>
</evidence>
<dbReference type="FunFam" id="3.40.50.300:FF:000221">
    <property type="entry name" value="Multidrug ABC transporter ATP-binding protein"/>
    <property type="match status" value="1"/>
</dbReference>
<feature type="domain" description="ABC transmembrane type-1" evidence="11">
    <location>
        <begin position="17"/>
        <end position="299"/>
    </location>
</feature>
<feature type="transmembrane region" description="Helical" evidence="9">
    <location>
        <begin position="53"/>
        <end position="74"/>
    </location>
</feature>
<comment type="subcellular location">
    <subcellularLocation>
        <location evidence="1">Cell membrane</location>
        <topology evidence="1">Multi-pass membrane protein</topology>
    </subcellularLocation>
</comment>
<dbReference type="PROSITE" id="PS50929">
    <property type="entry name" value="ABC_TM1F"/>
    <property type="match status" value="1"/>
</dbReference>
<evidence type="ECO:0000313" key="12">
    <source>
        <dbReference type="EMBL" id="MBO8457119.1"/>
    </source>
</evidence>
<keyword evidence="4 9" id="KW-0812">Transmembrane</keyword>
<keyword evidence="7 9" id="KW-1133">Transmembrane helix</keyword>
<keyword evidence="8 9" id="KW-0472">Membrane</keyword>
<dbReference type="Pfam" id="PF00664">
    <property type="entry name" value="ABC_membrane"/>
    <property type="match status" value="1"/>
</dbReference>
<dbReference type="InterPro" id="IPR027417">
    <property type="entry name" value="P-loop_NTPase"/>
</dbReference>
<gene>
    <name evidence="12" type="ORF">IAA81_02685</name>
</gene>
<accession>A0A9D9HNN1</accession>
<dbReference type="GO" id="GO:0005524">
    <property type="term" value="F:ATP binding"/>
    <property type="evidence" value="ECO:0007669"/>
    <property type="project" value="UniProtKB-KW"/>
</dbReference>
<dbReference type="InterPro" id="IPR003439">
    <property type="entry name" value="ABC_transporter-like_ATP-bd"/>
</dbReference>
<dbReference type="PANTHER" id="PTHR43394">
    <property type="entry name" value="ATP-DEPENDENT PERMEASE MDL1, MITOCHONDRIAL"/>
    <property type="match status" value="1"/>
</dbReference>
<dbReference type="PROSITE" id="PS50893">
    <property type="entry name" value="ABC_TRANSPORTER_2"/>
    <property type="match status" value="1"/>
</dbReference>
<comment type="caution">
    <text evidence="12">The sequence shown here is derived from an EMBL/GenBank/DDBJ whole genome shotgun (WGS) entry which is preliminary data.</text>
</comment>
<keyword evidence="6 12" id="KW-0067">ATP-binding</keyword>
<dbReference type="InterPro" id="IPR036640">
    <property type="entry name" value="ABC1_TM_sf"/>
</dbReference>
<evidence type="ECO:0000256" key="8">
    <source>
        <dbReference type="ARBA" id="ARBA00023136"/>
    </source>
</evidence>
<evidence type="ECO:0000256" key="7">
    <source>
        <dbReference type="ARBA" id="ARBA00022989"/>
    </source>
</evidence>
<dbReference type="GO" id="GO:0015421">
    <property type="term" value="F:ABC-type oligopeptide transporter activity"/>
    <property type="evidence" value="ECO:0007669"/>
    <property type="project" value="TreeGrafter"/>
</dbReference>
<organism evidence="12 13">
    <name type="scientific">Candidatus Gallitreponema excrementavium</name>
    <dbReference type="NCBI Taxonomy" id="2840840"/>
    <lineage>
        <taxon>Bacteria</taxon>
        <taxon>Pseudomonadati</taxon>
        <taxon>Spirochaetota</taxon>
        <taxon>Spirochaetia</taxon>
        <taxon>Spirochaetales</taxon>
        <taxon>Candidatus Gallitreponema</taxon>
    </lineage>
</organism>
<dbReference type="Gene3D" id="3.40.50.300">
    <property type="entry name" value="P-loop containing nucleotide triphosphate hydrolases"/>
    <property type="match status" value="1"/>
</dbReference>
<dbReference type="EMBL" id="JADIMM010000031">
    <property type="protein sequence ID" value="MBO8457119.1"/>
    <property type="molecule type" value="Genomic_DNA"/>
</dbReference>
<dbReference type="Gene3D" id="1.20.1560.10">
    <property type="entry name" value="ABC transporter type 1, transmembrane domain"/>
    <property type="match status" value="1"/>
</dbReference>
<dbReference type="InterPro" id="IPR039421">
    <property type="entry name" value="Type_1_exporter"/>
</dbReference>
<keyword evidence="5" id="KW-0547">Nucleotide-binding</keyword>
<evidence type="ECO:0000256" key="6">
    <source>
        <dbReference type="ARBA" id="ARBA00022840"/>
    </source>
</evidence>
<dbReference type="InterPro" id="IPR003593">
    <property type="entry name" value="AAA+_ATPase"/>
</dbReference>
<feature type="transmembrane region" description="Helical" evidence="9">
    <location>
        <begin position="277"/>
        <end position="297"/>
    </location>
</feature>
<feature type="transmembrane region" description="Helical" evidence="9">
    <location>
        <begin position="134"/>
        <end position="152"/>
    </location>
</feature>
<dbReference type="PANTHER" id="PTHR43394:SF1">
    <property type="entry name" value="ATP-BINDING CASSETTE SUB-FAMILY B MEMBER 10, MITOCHONDRIAL"/>
    <property type="match status" value="1"/>
</dbReference>
<sequence length="600" mass="66512">MVKTLFSEVKEYKASSFLSMLFAFLEVLVDTLIPLQMARIIDFGISASNFNQVLYHGSWMLVLVLAGLLFGILAGKFSAKASTGFAYNLRDSMFSNIQTFSFGNIDKFSTGGLITRLTTDVTNIQNAYQMVIRICVRAPMNGICAIIMALIISPKITMVFLVAIAFLGCILFAIIHKVKPIFEKVFKTYDGLNECAQENIIGVRVVKSYVREEYETNKFSKIAGKLASLSINAEKILAFNMPAVILTANGCILGISWFGAKLVTTNELTTGEMTSLFAYIMTILMSLMMISMIFVMLSMSIASGERICKVLEEKSFISNPDNPVKTVPDGSIDFENVTFAYSHSLSLLESSEEFRAKHHWEKENISKDVLSDINIHINSGETIGIVGGTGSGKTTFVNLISRLYDVKSGAVKVGGIDVRNYDIEVLRNSVSVVLQKNLLFSGSILENLRWGNEDATEDECREACKTACADEFIEKFPDKYQTFIEQGGTNVSGGQRQRLCIARALLKKPRILILDDSTSAVDTATDSKIRKAFRENIPDTTKLIIAQRINSVKDADKIIVLENGIITGFGPHEELVKTNSFYKAMYENQTQNNDDFDIGE</sequence>
<keyword evidence="2" id="KW-0813">Transport</keyword>
<evidence type="ECO:0000259" key="10">
    <source>
        <dbReference type="PROSITE" id="PS50893"/>
    </source>
</evidence>
<dbReference type="CDD" id="cd18548">
    <property type="entry name" value="ABC_6TM_Tm287_like"/>
    <property type="match status" value="1"/>
</dbReference>
<reference evidence="12" key="1">
    <citation type="submission" date="2020-10" db="EMBL/GenBank/DDBJ databases">
        <authorList>
            <person name="Gilroy R."/>
        </authorList>
    </citation>
    <scope>NUCLEOTIDE SEQUENCE</scope>
    <source>
        <strain evidence="12">10532</strain>
    </source>
</reference>
<dbReference type="GO" id="GO:0005886">
    <property type="term" value="C:plasma membrane"/>
    <property type="evidence" value="ECO:0007669"/>
    <property type="project" value="UniProtKB-SubCell"/>
</dbReference>
<dbReference type="PROSITE" id="PS00211">
    <property type="entry name" value="ABC_TRANSPORTER_1"/>
    <property type="match status" value="1"/>
</dbReference>
<feature type="transmembrane region" description="Helical" evidence="9">
    <location>
        <begin position="236"/>
        <end position="257"/>
    </location>
</feature>